<dbReference type="RefSeq" id="WP_310920315.1">
    <property type="nucleotide sequence ID" value="NZ_JAMQON010000004.1"/>
</dbReference>
<feature type="transmembrane region" description="Helical" evidence="1">
    <location>
        <begin position="96"/>
        <end position="117"/>
    </location>
</feature>
<evidence type="ECO:0000313" key="3">
    <source>
        <dbReference type="Proteomes" id="UP001259659"/>
    </source>
</evidence>
<keyword evidence="1" id="KW-1133">Transmembrane helix</keyword>
<keyword evidence="1" id="KW-0472">Membrane</keyword>
<organism evidence="2 3">
    <name type="scientific">Haloarcula saliterrae</name>
    <dbReference type="NCBI Taxonomy" id="2950534"/>
    <lineage>
        <taxon>Archaea</taxon>
        <taxon>Methanobacteriati</taxon>
        <taxon>Methanobacteriota</taxon>
        <taxon>Stenosarchaea group</taxon>
        <taxon>Halobacteria</taxon>
        <taxon>Halobacteriales</taxon>
        <taxon>Haloarculaceae</taxon>
        <taxon>Haloarcula</taxon>
    </lineage>
</organism>
<feature type="transmembrane region" description="Helical" evidence="1">
    <location>
        <begin position="67"/>
        <end position="90"/>
    </location>
</feature>
<evidence type="ECO:0000256" key="1">
    <source>
        <dbReference type="SAM" id="Phobius"/>
    </source>
</evidence>
<protein>
    <submittedName>
        <fullName evidence="2">Uncharacterized protein</fullName>
    </submittedName>
</protein>
<proteinExistence type="predicted"/>
<reference evidence="2 3" key="1">
    <citation type="submission" date="2022-06" db="EMBL/GenBank/DDBJ databases">
        <title>Haloarcula sp. a new haloarchaeum isolate from saline soil.</title>
        <authorList>
            <person name="Strakova D."/>
            <person name="Galisteo C."/>
            <person name="Sanchez-Porro C."/>
            <person name="Ventosa A."/>
        </authorList>
    </citation>
    <scope>NUCLEOTIDE SEQUENCE [LARGE SCALE GENOMIC DNA]</scope>
    <source>
        <strain evidence="2 3">S1CR25-12</strain>
    </source>
</reference>
<dbReference type="EMBL" id="JAMQON010000004">
    <property type="protein sequence ID" value="MDS0260587.1"/>
    <property type="molecule type" value="Genomic_DNA"/>
</dbReference>
<sequence length="372" mass="41079">MSTDREWGELAASVLTGAVRLLTILGHGIWVGTRTAVVGLLLVTALLANEERRARARRWFLLEGDRWVIAGILVVAVFVVSFVLGLVDVVGVAEPAFVTTMFSGIIGGLFSFVPIVISVNQLTISSLFGTPAELRSEIESVDHLRTAIETMHPDEPVSSTEPSEFLWVVVEVIHDRADALCDAVPEDTAAREAVDMYLDVIRTQVSDLNRTLGDQRNRLFTVLLPMMGDGYSRNINDIRRIRTEYEDTLTEEAMDQLAELKELFVELDILRQYFKSMYIQQELSYLSRMVGYTGIGAFLIAVFLVMLFSNGQPLSNHQFVLEALVSLGVAAATAPFAMLVSFIVRIGTIAQRTAASGAFTPPRESSDHATHR</sequence>
<feature type="transmembrane region" description="Helical" evidence="1">
    <location>
        <begin position="320"/>
        <end position="344"/>
    </location>
</feature>
<accession>A0ABU2FED2</accession>
<evidence type="ECO:0000313" key="2">
    <source>
        <dbReference type="EMBL" id="MDS0260587.1"/>
    </source>
</evidence>
<gene>
    <name evidence="2" type="ORF">NDI56_14365</name>
</gene>
<keyword evidence="1" id="KW-0812">Transmembrane</keyword>
<dbReference type="Pfam" id="PF25927">
    <property type="entry name" value="DUF7972"/>
    <property type="match status" value="1"/>
</dbReference>
<feature type="transmembrane region" description="Helical" evidence="1">
    <location>
        <begin position="285"/>
        <end position="308"/>
    </location>
</feature>
<dbReference type="Proteomes" id="UP001259659">
    <property type="component" value="Unassembled WGS sequence"/>
</dbReference>
<name>A0ABU2FED2_9EURY</name>
<dbReference type="InterPro" id="IPR058278">
    <property type="entry name" value="DUF7972"/>
</dbReference>
<keyword evidence="3" id="KW-1185">Reference proteome</keyword>
<feature type="transmembrane region" description="Helical" evidence="1">
    <location>
        <begin position="24"/>
        <end position="47"/>
    </location>
</feature>
<comment type="caution">
    <text evidence="2">The sequence shown here is derived from an EMBL/GenBank/DDBJ whole genome shotgun (WGS) entry which is preliminary data.</text>
</comment>